<evidence type="ECO:0000313" key="3">
    <source>
        <dbReference type="EMBL" id="QRN55330.1"/>
    </source>
</evidence>
<evidence type="ECO:0000259" key="2">
    <source>
        <dbReference type="Pfam" id="PF00144"/>
    </source>
</evidence>
<sequence length="356" mass="38717">MATSVPSDNPHHSALDDAVDKAASNYFRNQCHVGVSIAVVKAGHSYFYDYGRTSRSKAVVPTPQSIYELASVTKTFTAALAARAVVDGRMTMDGDFRDNLPGDYINLAWNGQPITLRTLVTHYSGMPRDIPDTDALFSNKRAPDFNARMIALNQGFGREQFAVALHDTKLRSAPGEKQVYSNAGFLVIGLGLDKVYGKPVDKLLRQYITQPLGMTSTGFELDGSERSRLVNGYDHFGRLAPYHFKNAGAAWGLYASAEDMAKYASWQLDDNDPVIHLSHQTLMGNTSDGDAMAWNLGSDQGQPVIWHGGGSFGMSSQVVLYPKQHEGFVLLANDACDGTESALKAIAAAVHEHPTN</sequence>
<dbReference type="InterPro" id="IPR051478">
    <property type="entry name" value="Beta-lactamase-like_AB/R"/>
</dbReference>
<dbReference type="InterPro" id="IPR012338">
    <property type="entry name" value="Beta-lactam/transpept-like"/>
</dbReference>
<gene>
    <name evidence="3" type="ORF">ISN74_08400</name>
</gene>
<name>A0ABX7GXV9_9GAMM</name>
<dbReference type="InterPro" id="IPR001466">
    <property type="entry name" value="Beta-lactam-related"/>
</dbReference>
<dbReference type="PANTHER" id="PTHR22935">
    <property type="entry name" value="PENICILLIN-BINDING PROTEIN"/>
    <property type="match status" value="1"/>
</dbReference>
<protein>
    <submittedName>
        <fullName evidence="3">Beta-lactamase family protein</fullName>
    </submittedName>
</protein>
<dbReference type="Pfam" id="PF00144">
    <property type="entry name" value="Beta-lactamase"/>
    <property type="match status" value="1"/>
</dbReference>
<accession>A0ABX7GXV9</accession>
<reference evidence="3 4" key="1">
    <citation type="submission" date="2020-10" db="EMBL/GenBank/DDBJ databases">
        <title>Phylogeny of dyella-like bacteria.</title>
        <authorList>
            <person name="Fu J."/>
        </authorList>
    </citation>
    <scope>NUCLEOTIDE SEQUENCE [LARGE SCALE GENOMIC DNA]</scope>
    <source>
        <strain evidence="3 4">DHOB09</strain>
    </source>
</reference>
<organism evidence="3 4">
    <name type="scientific">Dyella caseinilytica</name>
    <dbReference type="NCBI Taxonomy" id="1849581"/>
    <lineage>
        <taxon>Bacteria</taxon>
        <taxon>Pseudomonadati</taxon>
        <taxon>Pseudomonadota</taxon>
        <taxon>Gammaproteobacteria</taxon>
        <taxon>Lysobacterales</taxon>
        <taxon>Rhodanobacteraceae</taxon>
        <taxon>Dyella</taxon>
    </lineage>
</organism>
<evidence type="ECO:0000256" key="1">
    <source>
        <dbReference type="ARBA" id="ARBA00038473"/>
    </source>
</evidence>
<dbReference type="EMBL" id="CP064030">
    <property type="protein sequence ID" value="QRN55330.1"/>
    <property type="molecule type" value="Genomic_DNA"/>
</dbReference>
<dbReference type="RefSeq" id="WP_188798897.1">
    <property type="nucleotide sequence ID" value="NZ_BMIZ01000001.1"/>
</dbReference>
<dbReference type="Gene3D" id="3.40.710.10">
    <property type="entry name" value="DD-peptidase/beta-lactamase superfamily"/>
    <property type="match status" value="1"/>
</dbReference>
<feature type="domain" description="Beta-lactamase-related" evidence="2">
    <location>
        <begin position="29"/>
        <end position="340"/>
    </location>
</feature>
<proteinExistence type="inferred from homology"/>
<dbReference type="PANTHER" id="PTHR22935:SF95">
    <property type="entry name" value="BETA-LACTAMASE-LIKE 1-RELATED"/>
    <property type="match status" value="1"/>
</dbReference>
<comment type="similarity">
    <text evidence="1">Belongs to the beta-lactamase family.</text>
</comment>
<evidence type="ECO:0000313" key="4">
    <source>
        <dbReference type="Proteomes" id="UP000663181"/>
    </source>
</evidence>
<dbReference type="SUPFAM" id="SSF56601">
    <property type="entry name" value="beta-lactamase/transpeptidase-like"/>
    <property type="match status" value="1"/>
</dbReference>
<keyword evidence="4" id="KW-1185">Reference proteome</keyword>
<dbReference type="Proteomes" id="UP000663181">
    <property type="component" value="Chromosome"/>
</dbReference>